<dbReference type="EMBL" id="PYAW01000002">
    <property type="protein sequence ID" value="PSL47808.1"/>
    <property type="molecule type" value="Genomic_DNA"/>
</dbReference>
<accession>A0A2P8HNK8</accession>
<gene>
    <name evidence="1" type="ORF">CLV51_102668</name>
</gene>
<dbReference type="OrthoDB" id="770446at2"/>
<sequence length="75" mass="8613">MYGEAKKLHLIEEILKIESDAVLEEVETVIAKNKTEPARRRDFNDFAVMMSAEEAAAFEKIIEDGCEQINPNDWK</sequence>
<proteinExistence type="predicted"/>
<keyword evidence="2" id="KW-1185">Reference proteome</keyword>
<evidence type="ECO:0000313" key="2">
    <source>
        <dbReference type="Proteomes" id="UP000240971"/>
    </source>
</evidence>
<comment type="caution">
    <text evidence="1">The sequence shown here is derived from an EMBL/GenBank/DDBJ whole genome shotgun (WGS) entry which is preliminary data.</text>
</comment>
<dbReference type="Proteomes" id="UP000240971">
    <property type="component" value="Unassembled WGS sequence"/>
</dbReference>
<protein>
    <submittedName>
        <fullName evidence="1">Uncharacterized protein</fullName>
    </submittedName>
</protein>
<dbReference type="RefSeq" id="WP_106528234.1">
    <property type="nucleotide sequence ID" value="NZ_PYAW01000002.1"/>
</dbReference>
<evidence type="ECO:0000313" key="1">
    <source>
        <dbReference type="EMBL" id="PSL47808.1"/>
    </source>
</evidence>
<dbReference type="AlphaFoldDB" id="A0A2P8HNK8"/>
<name>A0A2P8HNK8_CHINA</name>
<organism evidence="1 2">
    <name type="scientific">Chitinophaga niastensis</name>
    <dbReference type="NCBI Taxonomy" id="536980"/>
    <lineage>
        <taxon>Bacteria</taxon>
        <taxon>Pseudomonadati</taxon>
        <taxon>Bacteroidota</taxon>
        <taxon>Chitinophagia</taxon>
        <taxon>Chitinophagales</taxon>
        <taxon>Chitinophagaceae</taxon>
        <taxon>Chitinophaga</taxon>
    </lineage>
</organism>
<reference evidence="1 2" key="1">
    <citation type="submission" date="2018-03" db="EMBL/GenBank/DDBJ databases">
        <title>Genomic Encyclopedia of Archaeal and Bacterial Type Strains, Phase II (KMG-II): from individual species to whole genera.</title>
        <authorList>
            <person name="Goeker M."/>
        </authorList>
    </citation>
    <scope>NUCLEOTIDE SEQUENCE [LARGE SCALE GENOMIC DNA]</scope>
    <source>
        <strain evidence="1 2">DSM 24859</strain>
    </source>
</reference>